<name>A0ABT7QPX3_9BACT</name>
<comment type="caution">
    <text evidence="2">The sequence shown here is derived from an EMBL/GenBank/DDBJ whole genome shotgun (WGS) entry which is preliminary data.</text>
</comment>
<keyword evidence="1" id="KW-0732">Signal</keyword>
<dbReference type="RefSeq" id="WP_289401073.1">
    <property type="nucleotide sequence ID" value="NZ_JAQIBC010000001.1"/>
</dbReference>
<feature type="chain" id="PRO_5046313008" evidence="1">
    <location>
        <begin position="20"/>
        <end position="187"/>
    </location>
</feature>
<gene>
    <name evidence="2" type="ORF">PF327_01780</name>
</gene>
<evidence type="ECO:0000313" key="2">
    <source>
        <dbReference type="EMBL" id="MDM5262919.1"/>
    </source>
</evidence>
<dbReference type="Proteomes" id="UP001169066">
    <property type="component" value="Unassembled WGS sequence"/>
</dbReference>
<organism evidence="2 3">
    <name type="scientific">Sulfurovum xiamenensis</name>
    <dbReference type="NCBI Taxonomy" id="3019066"/>
    <lineage>
        <taxon>Bacteria</taxon>
        <taxon>Pseudomonadati</taxon>
        <taxon>Campylobacterota</taxon>
        <taxon>Epsilonproteobacteria</taxon>
        <taxon>Campylobacterales</taxon>
        <taxon>Sulfurovaceae</taxon>
        <taxon>Sulfurovum</taxon>
    </lineage>
</organism>
<evidence type="ECO:0000256" key="1">
    <source>
        <dbReference type="SAM" id="SignalP"/>
    </source>
</evidence>
<reference evidence="2" key="1">
    <citation type="submission" date="2023-01" db="EMBL/GenBank/DDBJ databases">
        <title>Sulfurovum sp. XTW-4 genome assembly.</title>
        <authorList>
            <person name="Wang J."/>
        </authorList>
    </citation>
    <scope>NUCLEOTIDE SEQUENCE</scope>
    <source>
        <strain evidence="2">XTW-4</strain>
    </source>
</reference>
<feature type="signal peptide" evidence="1">
    <location>
        <begin position="1"/>
        <end position="19"/>
    </location>
</feature>
<protein>
    <submittedName>
        <fullName evidence="2">YfaZ family outer membrane protein</fullName>
    </submittedName>
</protein>
<dbReference type="InterPro" id="IPR009998">
    <property type="entry name" value="YfaZ"/>
</dbReference>
<keyword evidence="3" id="KW-1185">Reference proteome</keyword>
<dbReference type="Pfam" id="PF07437">
    <property type="entry name" value="YfaZ"/>
    <property type="match status" value="1"/>
</dbReference>
<proteinExistence type="predicted"/>
<accession>A0ABT7QPX3</accession>
<evidence type="ECO:0000313" key="3">
    <source>
        <dbReference type="Proteomes" id="UP001169066"/>
    </source>
</evidence>
<dbReference type="EMBL" id="JAQIBC010000001">
    <property type="protein sequence ID" value="MDM5262919.1"/>
    <property type="molecule type" value="Genomic_DNA"/>
</dbReference>
<sequence>MYIKKLCITSLLTLGLLHAQSNIGLNVNNEDLEVGASIDLNALTYYSDSTSYTLDTSYLHTDGDNLATVGVSAESTFQGIEGLALGLGIKSVFADDFIAIPFCAKAKYTLPLNYSIPTTSLTTSLAYAPSVLTFSDGESYTEFRVEADMEIITNVHLFTGYRNIDTEYNTYDQTFNNSFYGGMKLSF</sequence>